<dbReference type="PANTHER" id="PTHR18829:SF0">
    <property type="entry name" value="PROTEIN YAE1 HOMOLOG"/>
    <property type="match status" value="1"/>
</dbReference>
<dbReference type="AlphaFoldDB" id="W9CF06"/>
<dbReference type="STRING" id="1432307.W9CF06"/>
<feature type="compositionally biased region" description="Basic and acidic residues" evidence="10">
    <location>
        <begin position="61"/>
        <end position="80"/>
    </location>
</feature>
<feature type="compositionally biased region" description="Polar residues" evidence="10">
    <location>
        <begin position="8"/>
        <end position="26"/>
    </location>
</feature>
<keyword evidence="13" id="KW-1185">Reference proteome</keyword>
<dbReference type="InterPro" id="IPR038881">
    <property type="entry name" value="Yae1-like"/>
</dbReference>
<dbReference type="OrthoDB" id="20086at2759"/>
<name>W9CF06_SCLBF</name>
<evidence type="ECO:0000256" key="4">
    <source>
        <dbReference type="ARBA" id="ARBA00007096"/>
    </source>
</evidence>
<protein>
    <recommendedName>
        <fullName evidence="7">Protein YAE1</fullName>
    </recommendedName>
    <alternativeName>
        <fullName evidence="6">Protein yae1</fullName>
    </alternativeName>
</protein>
<evidence type="ECO:0000256" key="1">
    <source>
        <dbReference type="ARBA" id="ARBA00003836"/>
    </source>
</evidence>
<dbReference type="GO" id="GO:0005737">
    <property type="term" value="C:cytoplasm"/>
    <property type="evidence" value="ECO:0007669"/>
    <property type="project" value="UniProtKB-SubCell"/>
</dbReference>
<evidence type="ECO:0000256" key="7">
    <source>
        <dbReference type="ARBA" id="ARBA00018400"/>
    </source>
</evidence>
<evidence type="ECO:0000256" key="3">
    <source>
        <dbReference type="ARBA" id="ARBA00004496"/>
    </source>
</evidence>
<evidence type="ECO:0000256" key="5">
    <source>
        <dbReference type="ARBA" id="ARBA00011427"/>
    </source>
</evidence>
<evidence type="ECO:0000259" key="11">
    <source>
        <dbReference type="Pfam" id="PF09811"/>
    </source>
</evidence>
<feature type="domain" description="Essential protein Yae1 N-terminal" evidence="11">
    <location>
        <begin position="73"/>
        <end position="111"/>
    </location>
</feature>
<evidence type="ECO:0000256" key="6">
    <source>
        <dbReference type="ARBA" id="ARBA00017286"/>
    </source>
</evidence>
<evidence type="ECO:0000256" key="2">
    <source>
        <dbReference type="ARBA" id="ARBA00004123"/>
    </source>
</evidence>
<dbReference type="InterPro" id="IPR019191">
    <property type="entry name" value="Essential_protein_Yae1_N"/>
</dbReference>
<gene>
    <name evidence="12" type="ORF">SBOR_5126</name>
</gene>
<organism evidence="12 13">
    <name type="scientific">Sclerotinia borealis (strain F-4128)</name>
    <dbReference type="NCBI Taxonomy" id="1432307"/>
    <lineage>
        <taxon>Eukaryota</taxon>
        <taxon>Fungi</taxon>
        <taxon>Dikarya</taxon>
        <taxon>Ascomycota</taxon>
        <taxon>Pezizomycotina</taxon>
        <taxon>Leotiomycetes</taxon>
        <taxon>Helotiales</taxon>
        <taxon>Sclerotiniaceae</taxon>
        <taxon>Sclerotinia</taxon>
    </lineage>
</organism>
<comment type="caution">
    <text evidence="12">The sequence shown here is derived from an EMBL/GenBank/DDBJ whole genome shotgun (WGS) entry which is preliminary data.</text>
</comment>
<evidence type="ECO:0000313" key="13">
    <source>
        <dbReference type="Proteomes" id="UP000019487"/>
    </source>
</evidence>
<keyword evidence="9" id="KW-0539">Nucleus</keyword>
<comment type="similarity">
    <text evidence="4">Belongs to the YAE1 family.</text>
</comment>
<proteinExistence type="inferred from homology"/>
<dbReference type="HOGENOM" id="CLU_066684_0_1_1"/>
<comment type="subcellular location">
    <subcellularLocation>
        <location evidence="3">Cytoplasm</location>
    </subcellularLocation>
    <subcellularLocation>
        <location evidence="2">Nucleus</location>
    </subcellularLocation>
</comment>
<comment type="subunit">
    <text evidence="5">May form a complex with LTO1.</text>
</comment>
<dbReference type="Pfam" id="PF09811">
    <property type="entry name" value="Yae1_N"/>
    <property type="match status" value="1"/>
</dbReference>
<keyword evidence="8" id="KW-0963">Cytoplasm</keyword>
<dbReference type="Proteomes" id="UP000019487">
    <property type="component" value="Unassembled WGS sequence"/>
</dbReference>
<reference evidence="12 13" key="1">
    <citation type="journal article" date="2014" name="Genome Announc.">
        <title>Draft genome sequence of Sclerotinia borealis, a psychrophilic plant pathogenic fungus.</title>
        <authorList>
            <person name="Mardanov A.V."/>
            <person name="Beletsky A.V."/>
            <person name="Kadnikov V.V."/>
            <person name="Ignatov A.N."/>
            <person name="Ravin N.V."/>
        </authorList>
    </citation>
    <scope>NUCLEOTIDE SEQUENCE [LARGE SCALE GENOMIC DNA]</scope>
    <source>
        <strain evidence="13">F-4157</strain>
    </source>
</reference>
<comment type="function">
    <text evidence="1">The complex LTO1:YAE1 may function as a target specific adapter that probably recruits apo-RPLI1 to the cytosolic iron-sulfur protein assembly (CIA) complex machinery. May be required for biogenesis of the large ribosomal subunit and initiation of translation.</text>
</comment>
<evidence type="ECO:0000256" key="8">
    <source>
        <dbReference type="ARBA" id="ARBA00022490"/>
    </source>
</evidence>
<sequence>MFRDNEFPMSSGTFPTTLSEPTIQNDNFDDVFGSDPGSPILDGRDSHEGGMFGIGNSEISDIPRLKEKHETEGYRDGVTKGKAESVQNGFDEGFGLGAVLGLRIGKAIGILEGVFGAVSASASKFEDAEWLKEKHRSEELLKNAREELKTEKVFAKEWWGEDGIWKFEVPGEEGKDVVFPDVAAAHPLLKKWEGIVREEVQRWSLDLELMEGNEEGIVPVGQQTKADAVEQKIGTVKKDLNW</sequence>
<feature type="region of interest" description="Disordered" evidence="10">
    <location>
        <begin position="1"/>
        <end position="80"/>
    </location>
</feature>
<evidence type="ECO:0000256" key="9">
    <source>
        <dbReference type="ARBA" id="ARBA00023242"/>
    </source>
</evidence>
<evidence type="ECO:0000313" key="12">
    <source>
        <dbReference type="EMBL" id="ESZ94478.1"/>
    </source>
</evidence>
<dbReference type="EMBL" id="AYSA01000244">
    <property type="protein sequence ID" value="ESZ94478.1"/>
    <property type="molecule type" value="Genomic_DNA"/>
</dbReference>
<evidence type="ECO:0000256" key="10">
    <source>
        <dbReference type="SAM" id="MobiDB-lite"/>
    </source>
</evidence>
<dbReference type="PANTHER" id="PTHR18829">
    <property type="entry name" value="PROTEIN YAE1 HOMOLOG"/>
    <property type="match status" value="1"/>
</dbReference>
<accession>W9CF06</accession>
<dbReference type="GO" id="GO:0005634">
    <property type="term" value="C:nucleus"/>
    <property type="evidence" value="ECO:0007669"/>
    <property type="project" value="UniProtKB-SubCell"/>
</dbReference>